<dbReference type="Pfam" id="PF07690">
    <property type="entry name" value="MFS_1"/>
    <property type="match status" value="1"/>
</dbReference>
<feature type="transmembrane region" description="Helical" evidence="8">
    <location>
        <begin position="21"/>
        <end position="43"/>
    </location>
</feature>
<feature type="transmembrane region" description="Helical" evidence="8">
    <location>
        <begin position="211"/>
        <end position="229"/>
    </location>
</feature>
<feature type="transmembrane region" description="Helical" evidence="8">
    <location>
        <begin position="177"/>
        <end position="199"/>
    </location>
</feature>
<evidence type="ECO:0000256" key="7">
    <source>
        <dbReference type="ARBA" id="ARBA00023136"/>
    </source>
</evidence>
<feature type="transmembrane region" description="Helical" evidence="8">
    <location>
        <begin position="244"/>
        <end position="264"/>
    </location>
</feature>
<dbReference type="InterPro" id="IPR020846">
    <property type="entry name" value="MFS_dom"/>
</dbReference>
<dbReference type="AlphaFoldDB" id="D5V0X0"/>
<feature type="transmembrane region" description="Helical" evidence="8">
    <location>
        <begin position="316"/>
        <end position="334"/>
    </location>
</feature>
<keyword evidence="5 8" id="KW-0812">Transmembrane</keyword>
<dbReference type="InterPro" id="IPR036259">
    <property type="entry name" value="MFS_trans_sf"/>
</dbReference>
<dbReference type="InterPro" id="IPR011701">
    <property type="entry name" value="MFS"/>
</dbReference>
<dbReference type="NCBIfam" id="TIGR00711">
    <property type="entry name" value="efflux_EmrB"/>
    <property type="match status" value="1"/>
</dbReference>
<evidence type="ECO:0000259" key="9">
    <source>
        <dbReference type="PROSITE" id="PS50850"/>
    </source>
</evidence>
<dbReference type="RefSeq" id="WP_013136077.1">
    <property type="nucleotide sequence ID" value="NC_014166.1"/>
</dbReference>
<feature type="transmembrane region" description="Helical" evidence="8">
    <location>
        <begin position="284"/>
        <end position="304"/>
    </location>
</feature>
<keyword evidence="3" id="KW-0813">Transport</keyword>
<dbReference type="PRINTS" id="PR01036">
    <property type="entry name" value="TCRTETB"/>
</dbReference>
<dbReference type="KEGG" id="ant:Arnit_2281"/>
<feature type="transmembrane region" description="Helical" evidence="8">
    <location>
        <begin position="91"/>
        <end position="114"/>
    </location>
</feature>
<evidence type="ECO:0000313" key="11">
    <source>
        <dbReference type="Proteomes" id="UP000000939"/>
    </source>
</evidence>
<evidence type="ECO:0000256" key="6">
    <source>
        <dbReference type="ARBA" id="ARBA00022989"/>
    </source>
</evidence>
<feature type="transmembrane region" description="Helical" evidence="8">
    <location>
        <begin position="346"/>
        <end position="363"/>
    </location>
</feature>
<dbReference type="STRING" id="572480.Arnit_2281"/>
<evidence type="ECO:0000313" key="10">
    <source>
        <dbReference type="EMBL" id="ADG93932.1"/>
    </source>
</evidence>
<accession>D5V0X0</accession>
<evidence type="ECO:0000256" key="5">
    <source>
        <dbReference type="ARBA" id="ARBA00022692"/>
    </source>
</evidence>
<dbReference type="GO" id="GO:0005886">
    <property type="term" value="C:plasma membrane"/>
    <property type="evidence" value="ECO:0007669"/>
    <property type="project" value="UniProtKB-SubCell"/>
</dbReference>
<dbReference type="CDD" id="cd17503">
    <property type="entry name" value="MFS_LmrB_MDR_like"/>
    <property type="match status" value="1"/>
</dbReference>
<keyword evidence="4" id="KW-1003">Cell membrane</keyword>
<dbReference type="PANTHER" id="PTHR42718">
    <property type="entry name" value="MAJOR FACILITATOR SUPERFAMILY MULTIDRUG TRANSPORTER MFSC"/>
    <property type="match status" value="1"/>
</dbReference>
<gene>
    <name evidence="10" type="ordered locus">Arnit_2281</name>
</gene>
<evidence type="ECO:0000256" key="3">
    <source>
        <dbReference type="ARBA" id="ARBA00022448"/>
    </source>
</evidence>
<dbReference type="GO" id="GO:0022857">
    <property type="term" value="F:transmembrane transporter activity"/>
    <property type="evidence" value="ECO:0007669"/>
    <property type="project" value="InterPro"/>
</dbReference>
<dbReference type="HOGENOM" id="CLU_000960_28_0_7"/>
<reference evidence="10 11" key="1">
    <citation type="journal article" date="2010" name="Stand. Genomic Sci.">
        <title>Complete genome sequence of Arcobacter nitrofigilis type strain (CI).</title>
        <authorList>
            <person name="Pati A."/>
            <person name="Gronow S."/>
            <person name="Lapidus A."/>
            <person name="Copeland A."/>
            <person name="Glavina Del Rio T."/>
            <person name="Nolan M."/>
            <person name="Lucas S."/>
            <person name="Tice H."/>
            <person name="Cheng J.F."/>
            <person name="Han C."/>
            <person name="Chertkov O."/>
            <person name="Bruce D."/>
            <person name="Tapia R."/>
            <person name="Goodwin L."/>
            <person name="Pitluck S."/>
            <person name="Liolios K."/>
            <person name="Ivanova N."/>
            <person name="Mavromatis K."/>
            <person name="Chen A."/>
            <person name="Palaniappan K."/>
            <person name="Land M."/>
            <person name="Hauser L."/>
            <person name="Chang Y.J."/>
            <person name="Jeffries C.D."/>
            <person name="Detter J.C."/>
            <person name="Rohde M."/>
            <person name="Goker M."/>
            <person name="Bristow J."/>
            <person name="Eisen J.A."/>
            <person name="Markowitz V."/>
            <person name="Hugenholtz P."/>
            <person name="Klenk H.P."/>
            <person name="Kyrpides N.C."/>
        </authorList>
    </citation>
    <scope>NUCLEOTIDE SEQUENCE [LARGE SCALE GENOMIC DNA]</scope>
    <source>
        <strain evidence="11">ATCC 33309 / DSM 7299 / CCUG 15893 / LMG 7604 / NCTC 12251 / CI</strain>
    </source>
</reference>
<feature type="transmembrane region" description="Helical" evidence="8">
    <location>
        <begin position="478"/>
        <end position="501"/>
    </location>
</feature>
<feature type="transmembrane region" description="Helical" evidence="8">
    <location>
        <begin position="148"/>
        <end position="171"/>
    </location>
</feature>
<protein>
    <submittedName>
        <fullName evidence="10">Drug resistance transporter, EmrB/QacA subfamily</fullName>
    </submittedName>
</protein>
<feature type="domain" description="Major facilitator superfamily (MFS) profile" evidence="9">
    <location>
        <begin position="25"/>
        <end position="508"/>
    </location>
</feature>
<evidence type="ECO:0000256" key="8">
    <source>
        <dbReference type="SAM" id="Phobius"/>
    </source>
</evidence>
<dbReference type="InterPro" id="IPR004638">
    <property type="entry name" value="EmrB-like"/>
</dbReference>
<proteinExistence type="inferred from homology"/>
<dbReference type="eggNOG" id="COG2814">
    <property type="taxonomic scope" value="Bacteria"/>
</dbReference>
<comment type="subcellular location">
    <subcellularLocation>
        <location evidence="1">Cell membrane</location>
        <topology evidence="1">Multi-pass membrane protein</topology>
    </subcellularLocation>
</comment>
<dbReference type="PANTHER" id="PTHR42718:SF9">
    <property type="entry name" value="MAJOR FACILITATOR SUPERFAMILY MULTIDRUG TRANSPORTER MFSC"/>
    <property type="match status" value="1"/>
</dbReference>
<feature type="transmembrane region" description="Helical" evidence="8">
    <location>
        <begin position="63"/>
        <end position="84"/>
    </location>
</feature>
<dbReference type="Gene3D" id="1.20.1720.10">
    <property type="entry name" value="Multidrug resistance protein D"/>
    <property type="match status" value="2"/>
</dbReference>
<feature type="transmembrane region" description="Helical" evidence="8">
    <location>
        <begin position="369"/>
        <end position="389"/>
    </location>
</feature>
<dbReference type="Proteomes" id="UP000000939">
    <property type="component" value="Chromosome"/>
</dbReference>
<dbReference type="SUPFAM" id="SSF103473">
    <property type="entry name" value="MFS general substrate transporter"/>
    <property type="match status" value="1"/>
</dbReference>
<keyword evidence="11" id="KW-1185">Reference proteome</keyword>
<organism evidence="10 11">
    <name type="scientific">Arcobacter nitrofigilis (strain ATCC 33309 / DSM 7299 / CCUG 15893 / LMG 7604 / NCTC 12251 / CI)</name>
    <name type="common">Campylobacter nitrofigilis</name>
    <dbReference type="NCBI Taxonomy" id="572480"/>
    <lineage>
        <taxon>Bacteria</taxon>
        <taxon>Pseudomonadati</taxon>
        <taxon>Campylobacterota</taxon>
        <taxon>Epsilonproteobacteria</taxon>
        <taxon>Campylobacterales</taxon>
        <taxon>Arcobacteraceae</taxon>
        <taxon>Arcobacter</taxon>
    </lineage>
</organism>
<sequence length="516" mass="56216">MQNDKTSSEELIGEFKLSPTMFWVAALMLTTANFIAVLNMTIANVSVPHIAGNLGATASQGTWVITAYAIGEAITVPLTGWFAARFGAVKVFVVSMVMFGLFSIVCGLSDSLGLLVVARIFQGFSGGPLMPLSQTLLLRLFPKEKAGVAIGMWSMTTLVAPVLGPIVGGYVCDEYSWPWVFFLNSPIVIICGFFAWQLLKDYVEPLIKKPIDVIGLFLLIIWVVCLQLVLDEGKDLDWFSSDKIVILSIISFICFVSFIIWEFYEEHPVVDLKIFRHRGFTISVMTVSLAFGAYFGANVLTPLWLQTLMGYTGTQAGLAACWTGIAGLTVAPFVAKAATTTDARKLVFVGVLWLGLMTFWRGIANTDMAFIDVMLPLLFMGFGLPFFFIPAMGLSLSSVEKNEVDSAAGLLNFVRTLSGAFSTSFVATAWSNKAIENHANLVAITDSDNSVRIAMEHTGMSTDLINQTINMMINKQSVMLATNQVMITLSVVFVFAALMIWGAPKPVKIPKTTGGH</sequence>
<keyword evidence="7 8" id="KW-0472">Membrane</keyword>
<feature type="transmembrane region" description="Helical" evidence="8">
    <location>
        <begin position="120"/>
        <end position="141"/>
    </location>
</feature>
<keyword evidence="6 8" id="KW-1133">Transmembrane helix</keyword>
<dbReference type="PROSITE" id="PS50850">
    <property type="entry name" value="MFS"/>
    <property type="match status" value="1"/>
</dbReference>
<evidence type="ECO:0000256" key="1">
    <source>
        <dbReference type="ARBA" id="ARBA00004651"/>
    </source>
</evidence>
<evidence type="ECO:0000256" key="4">
    <source>
        <dbReference type="ARBA" id="ARBA00022475"/>
    </source>
</evidence>
<dbReference type="EMBL" id="CP001999">
    <property type="protein sequence ID" value="ADG93932.1"/>
    <property type="molecule type" value="Genomic_DNA"/>
</dbReference>
<name>D5V0X0_ARCNC</name>
<evidence type="ECO:0000256" key="2">
    <source>
        <dbReference type="ARBA" id="ARBA00008537"/>
    </source>
</evidence>
<comment type="similarity">
    <text evidence="2">Belongs to the major facilitator superfamily. EmrB family.</text>
</comment>